<evidence type="ECO:0000256" key="7">
    <source>
        <dbReference type="ARBA" id="ARBA00022967"/>
    </source>
</evidence>
<dbReference type="InterPro" id="IPR023043">
    <property type="entry name" value="NAD(P)H_OxRDtase_bac/plastid"/>
</dbReference>
<keyword evidence="15" id="KW-1185">Reference proteome</keyword>
<keyword evidence="14" id="KW-0560">Oxidoreductase</keyword>
<feature type="transmembrane region" description="Helical" evidence="12">
    <location>
        <begin position="91"/>
        <end position="114"/>
    </location>
</feature>
<organism evidence="14 15">
    <name type="scientific">Thalassotalea fonticola</name>
    <dbReference type="NCBI Taxonomy" id="3065649"/>
    <lineage>
        <taxon>Bacteria</taxon>
        <taxon>Pseudomonadati</taxon>
        <taxon>Pseudomonadota</taxon>
        <taxon>Gammaproteobacteria</taxon>
        <taxon>Alteromonadales</taxon>
        <taxon>Colwelliaceae</taxon>
        <taxon>Thalassotalea</taxon>
    </lineage>
</organism>
<dbReference type="Gene3D" id="1.20.58.1610">
    <property type="entry name" value="NADH:ubiquinone/plastoquinone oxidoreductase, chain 3"/>
    <property type="match status" value="1"/>
</dbReference>
<dbReference type="EMBL" id="CP136600">
    <property type="protein sequence ID" value="WOH39034.1"/>
    <property type="molecule type" value="Genomic_DNA"/>
</dbReference>
<evidence type="ECO:0000256" key="12">
    <source>
        <dbReference type="HAMAP-Rule" id="MF_01394"/>
    </source>
</evidence>
<dbReference type="Proteomes" id="UP001301442">
    <property type="component" value="Chromosome"/>
</dbReference>
<keyword evidence="7 12" id="KW-1278">Translocase</keyword>
<keyword evidence="3 12" id="KW-0813">Transport</keyword>
<protein>
    <recommendedName>
        <fullName evidence="12">NADH-quinone oxidoreductase subunit A</fullName>
        <ecNumber evidence="12">7.1.1.-</ecNumber>
    </recommendedName>
    <alternativeName>
        <fullName evidence="12">NADH dehydrogenase I subunit A</fullName>
    </alternativeName>
    <alternativeName>
        <fullName evidence="12">NDH-1 subunit A</fullName>
    </alternativeName>
    <alternativeName>
        <fullName evidence="12">NUO1</fullName>
    </alternativeName>
</protein>
<comment type="catalytic activity">
    <reaction evidence="12 13">
        <text>a quinone + NADH + 5 H(+)(in) = a quinol + NAD(+) + 4 H(+)(out)</text>
        <dbReference type="Rhea" id="RHEA:57888"/>
        <dbReference type="ChEBI" id="CHEBI:15378"/>
        <dbReference type="ChEBI" id="CHEBI:24646"/>
        <dbReference type="ChEBI" id="CHEBI:57540"/>
        <dbReference type="ChEBI" id="CHEBI:57945"/>
        <dbReference type="ChEBI" id="CHEBI:132124"/>
    </reaction>
</comment>
<evidence type="ECO:0000256" key="5">
    <source>
        <dbReference type="ARBA" id="ARBA00022692"/>
    </source>
</evidence>
<keyword evidence="5 12" id="KW-0812">Transmembrane</keyword>
<dbReference type="InterPro" id="IPR000440">
    <property type="entry name" value="NADH_UbQ/plastoQ_OxRdtase_su3"/>
</dbReference>
<dbReference type="RefSeq" id="WP_348397801.1">
    <property type="nucleotide sequence ID" value="NZ_CP136600.1"/>
</dbReference>
<keyword evidence="8 12" id="KW-1133">Transmembrane helix</keyword>
<keyword evidence="10 12" id="KW-0830">Ubiquinone</keyword>
<reference evidence="14 15" key="1">
    <citation type="submission" date="2023-09" db="EMBL/GenBank/DDBJ databases">
        <authorList>
            <person name="Qi X."/>
        </authorList>
    </citation>
    <scope>NUCLEOTIDE SEQUENCE [LARGE SCALE GENOMIC DNA]</scope>
    <source>
        <strain evidence="14 15">S1-1</strain>
    </source>
</reference>
<keyword evidence="9 12" id="KW-0520">NAD</keyword>
<feature type="transmembrane region" description="Helical" evidence="12">
    <location>
        <begin position="39"/>
        <end position="60"/>
    </location>
</feature>
<dbReference type="Pfam" id="PF00507">
    <property type="entry name" value="Oxidored_q4"/>
    <property type="match status" value="1"/>
</dbReference>
<evidence type="ECO:0000256" key="3">
    <source>
        <dbReference type="ARBA" id="ARBA00022448"/>
    </source>
</evidence>
<gene>
    <name evidence="14" type="primary">ndhC</name>
    <name evidence="12" type="synonym">nuoA</name>
    <name evidence="14" type="ORF">RI844_07375</name>
</gene>
<evidence type="ECO:0000313" key="15">
    <source>
        <dbReference type="Proteomes" id="UP001301442"/>
    </source>
</evidence>
<keyword evidence="4 12" id="KW-1003">Cell membrane</keyword>
<dbReference type="PANTHER" id="PTHR11058">
    <property type="entry name" value="NADH-UBIQUINONE OXIDOREDUCTASE CHAIN 3"/>
    <property type="match status" value="1"/>
</dbReference>
<evidence type="ECO:0000256" key="8">
    <source>
        <dbReference type="ARBA" id="ARBA00022989"/>
    </source>
</evidence>
<dbReference type="HAMAP" id="MF_01394">
    <property type="entry name" value="NDH1_NuoA"/>
    <property type="match status" value="1"/>
</dbReference>
<keyword evidence="11 12" id="KW-0472">Membrane</keyword>
<keyword evidence="6 12" id="KW-0874">Quinone</keyword>
<dbReference type="InterPro" id="IPR038430">
    <property type="entry name" value="NDAH_ubi_oxred_su3_sf"/>
</dbReference>
<evidence type="ECO:0000256" key="2">
    <source>
        <dbReference type="ARBA" id="ARBA00008472"/>
    </source>
</evidence>
<comment type="subunit">
    <text evidence="12">NDH-1 is composed of 14 different subunits. Subunits NuoA, H, J, K, L, M, N constitute the membrane sector of the complex.</text>
</comment>
<dbReference type="PANTHER" id="PTHR11058:SF21">
    <property type="entry name" value="NADH-QUINONE OXIDOREDUCTASE SUBUNIT A"/>
    <property type="match status" value="1"/>
</dbReference>
<evidence type="ECO:0000256" key="4">
    <source>
        <dbReference type="ARBA" id="ARBA00022475"/>
    </source>
</evidence>
<accession>A0ABZ0GTK8</accession>
<comment type="function">
    <text evidence="12">NDH-1 shuttles electrons from NADH, via FMN and iron-sulfur (Fe-S) centers, to quinones in the respiratory chain. The immediate electron acceptor for the enzyme in this species is believed to be ubiquinone. Couples the redox reaction to proton translocation (for every two electrons transferred, four hydrogen ions are translocated across the cytoplasmic membrane), and thus conserves the redox energy in a proton gradient.</text>
</comment>
<comment type="similarity">
    <text evidence="2 12 13">Belongs to the complex I subunit 3 family.</text>
</comment>
<dbReference type="EC" id="7.1.1.-" evidence="12"/>
<evidence type="ECO:0000256" key="1">
    <source>
        <dbReference type="ARBA" id="ARBA00004141"/>
    </source>
</evidence>
<evidence type="ECO:0000313" key="14">
    <source>
        <dbReference type="EMBL" id="WOH39034.1"/>
    </source>
</evidence>
<name>A0ABZ0GTK8_9GAMM</name>
<evidence type="ECO:0000256" key="11">
    <source>
        <dbReference type="ARBA" id="ARBA00023136"/>
    </source>
</evidence>
<dbReference type="GO" id="GO:0050136">
    <property type="term" value="F:NADH dehydrogenase (quinone) (non-electrogenic) activity"/>
    <property type="evidence" value="ECO:0007669"/>
    <property type="project" value="UniProtKB-EC"/>
</dbReference>
<evidence type="ECO:0000256" key="9">
    <source>
        <dbReference type="ARBA" id="ARBA00023027"/>
    </source>
</evidence>
<feature type="transmembrane region" description="Helical" evidence="12">
    <location>
        <begin position="120"/>
        <end position="141"/>
    </location>
</feature>
<evidence type="ECO:0000256" key="13">
    <source>
        <dbReference type="RuleBase" id="RU003639"/>
    </source>
</evidence>
<proteinExistence type="inferred from homology"/>
<sequence>MSAIDLSVVLLTVAVESATDVTANALTIGEQQFEQIWPIAAYFILLMVLLAIMLGLSAVLGPKTNRRHTHTPYESGIIAVDAPKSRFTNHFFLYAIFFVIFDLETIFLFAWVIAFDEVGIAGFIEAAIFIGILLVALIYVWRIGALQLKHKHLPARELLRASAAKADNLSGITADSTSKGEL</sequence>
<comment type="subcellular location">
    <subcellularLocation>
        <location evidence="12 13">Cell membrane</location>
        <topology evidence="12 13">Multi-pass membrane protein</topology>
    </subcellularLocation>
    <subcellularLocation>
        <location evidence="1">Membrane</location>
        <topology evidence="1">Multi-pass membrane protein</topology>
    </subcellularLocation>
</comment>
<evidence type="ECO:0000256" key="10">
    <source>
        <dbReference type="ARBA" id="ARBA00023075"/>
    </source>
</evidence>
<evidence type="ECO:0000256" key="6">
    <source>
        <dbReference type="ARBA" id="ARBA00022719"/>
    </source>
</evidence>